<protein>
    <submittedName>
        <fullName evidence="1">Uncharacterized protein</fullName>
    </submittedName>
</protein>
<reference evidence="2" key="1">
    <citation type="submission" date="2013-02" db="EMBL/GenBank/DDBJ databases">
        <authorList>
            <person name="Hughes D."/>
        </authorList>
    </citation>
    <scope>NUCLEOTIDE SEQUENCE</scope>
    <source>
        <strain>Durham</strain>
        <strain evidence="2">NC isolate 2 -- Noor lab</strain>
    </source>
</reference>
<sequence>MNGNSLYKEKIDGFLNIIRDVGLYQHWTTGAFTDALKYNQRDFIELCPHYRNINVYNFTKKIKFDDIPRIQALNVDFFSYLLLEFAIGLIPPLADFSMSDGNSRFVARFVPASYT</sequence>
<evidence type="ECO:0000313" key="1">
    <source>
        <dbReference type="EnsemblMetazoa" id="MESCA009013-PA"/>
    </source>
</evidence>
<dbReference type="Proteomes" id="UP000015102">
    <property type="component" value="Unassembled WGS sequence"/>
</dbReference>
<organism evidence="1 2">
    <name type="scientific">Megaselia scalaris</name>
    <name type="common">Humpbacked fly</name>
    <name type="synonym">Phora scalaris</name>
    <dbReference type="NCBI Taxonomy" id="36166"/>
    <lineage>
        <taxon>Eukaryota</taxon>
        <taxon>Metazoa</taxon>
        <taxon>Ecdysozoa</taxon>
        <taxon>Arthropoda</taxon>
        <taxon>Hexapoda</taxon>
        <taxon>Insecta</taxon>
        <taxon>Pterygota</taxon>
        <taxon>Neoptera</taxon>
        <taxon>Endopterygota</taxon>
        <taxon>Diptera</taxon>
        <taxon>Brachycera</taxon>
        <taxon>Muscomorpha</taxon>
        <taxon>Platypezoidea</taxon>
        <taxon>Phoridae</taxon>
        <taxon>Megaseliini</taxon>
        <taxon>Megaselia</taxon>
    </lineage>
</organism>
<dbReference type="EnsemblMetazoa" id="MESCA009013-RA">
    <property type="protein sequence ID" value="MESCA009013-PA"/>
    <property type="gene ID" value="MESCA009013"/>
</dbReference>
<dbReference type="AlphaFoldDB" id="T1GYS6"/>
<proteinExistence type="predicted"/>
<accession>T1GYS6</accession>
<dbReference type="HOGENOM" id="CLU_2111626_0_0_1"/>
<name>T1GYS6_MEGSC</name>
<reference evidence="1" key="2">
    <citation type="submission" date="2015-06" db="UniProtKB">
        <authorList>
            <consortium name="EnsemblMetazoa"/>
        </authorList>
    </citation>
    <scope>IDENTIFICATION</scope>
</reference>
<dbReference type="EMBL" id="CAQQ02374506">
    <property type="status" value="NOT_ANNOTATED_CDS"/>
    <property type="molecule type" value="Genomic_DNA"/>
</dbReference>
<evidence type="ECO:0000313" key="2">
    <source>
        <dbReference type="Proteomes" id="UP000015102"/>
    </source>
</evidence>
<keyword evidence="2" id="KW-1185">Reference proteome</keyword>